<evidence type="ECO:0000256" key="6">
    <source>
        <dbReference type="PIRSR" id="PIRSR000337-1"/>
    </source>
</evidence>
<evidence type="ECO:0000259" key="8">
    <source>
        <dbReference type="Pfam" id="PF00296"/>
    </source>
</evidence>
<comment type="caution">
    <text evidence="9">The sequence shown here is derived from an EMBL/GenBank/DDBJ whole genome shotgun (WGS) entry which is preliminary data.</text>
</comment>
<dbReference type="AlphaFoldDB" id="A0A2A9ELL6"/>
<protein>
    <submittedName>
        <fullName evidence="9">FMN-dependent oxidoreductase (Nitrilotriacetate monooxygenase family)</fullName>
    </submittedName>
</protein>
<keyword evidence="3" id="KW-0560">Oxidoreductase</keyword>
<evidence type="ECO:0000313" key="10">
    <source>
        <dbReference type="Proteomes" id="UP000222106"/>
    </source>
</evidence>
<dbReference type="InterPro" id="IPR016215">
    <property type="entry name" value="NTA_MOA"/>
</dbReference>
<dbReference type="InterPro" id="IPR011251">
    <property type="entry name" value="Luciferase-like_dom"/>
</dbReference>
<dbReference type="Proteomes" id="UP000222106">
    <property type="component" value="Unassembled WGS sequence"/>
</dbReference>
<comment type="similarity">
    <text evidence="5">Belongs to the NtaA/SnaA/DszA monooxygenase family.</text>
</comment>
<keyword evidence="4 9" id="KW-0503">Monooxygenase</keyword>
<accession>A0A2A9ELL6</accession>
<keyword evidence="1 6" id="KW-0285">Flavoprotein</keyword>
<keyword evidence="2 6" id="KW-0288">FMN</keyword>
<dbReference type="InterPro" id="IPR051260">
    <property type="entry name" value="Diverse_substr_monoxygenases"/>
</dbReference>
<feature type="binding site" evidence="6">
    <location>
        <position position="160"/>
    </location>
    <ligand>
        <name>FMN</name>
        <dbReference type="ChEBI" id="CHEBI:58210"/>
    </ligand>
</feature>
<evidence type="ECO:0000313" key="9">
    <source>
        <dbReference type="EMBL" id="PFG39496.1"/>
    </source>
</evidence>
<dbReference type="NCBIfam" id="TIGR03860">
    <property type="entry name" value="FMN_nitrolo"/>
    <property type="match status" value="1"/>
</dbReference>
<dbReference type="CDD" id="cd01095">
    <property type="entry name" value="Nitrilotriacetate_monoxgenase"/>
    <property type="match status" value="1"/>
</dbReference>
<reference evidence="9 10" key="1">
    <citation type="submission" date="2017-10" db="EMBL/GenBank/DDBJ databases">
        <title>Sequencing the genomes of 1000 actinobacteria strains.</title>
        <authorList>
            <person name="Klenk H.-P."/>
        </authorList>
    </citation>
    <scope>NUCLEOTIDE SEQUENCE [LARGE SCALE GENOMIC DNA]</scope>
    <source>
        <strain evidence="9 10">DSM 21838</strain>
    </source>
</reference>
<evidence type="ECO:0000256" key="2">
    <source>
        <dbReference type="ARBA" id="ARBA00022643"/>
    </source>
</evidence>
<dbReference type="PIRSF" id="PIRSF000337">
    <property type="entry name" value="NTA_MOA"/>
    <property type="match status" value="1"/>
</dbReference>
<dbReference type="PANTHER" id="PTHR30011:SF16">
    <property type="entry name" value="C2H2 FINGER DOMAIN TRANSCRIPTION FACTOR (EUROFUNG)-RELATED"/>
    <property type="match status" value="1"/>
</dbReference>
<feature type="binding site" evidence="6">
    <location>
        <position position="59"/>
    </location>
    <ligand>
        <name>FMN</name>
        <dbReference type="ChEBI" id="CHEBI:58210"/>
    </ligand>
</feature>
<evidence type="ECO:0000256" key="7">
    <source>
        <dbReference type="SAM" id="MobiDB-lite"/>
    </source>
</evidence>
<feature type="binding site" evidence="6">
    <location>
        <position position="106"/>
    </location>
    <ligand>
        <name>FMN</name>
        <dbReference type="ChEBI" id="CHEBI:58210"/>
    </ligand>
</feature>
<evidence type="ECO:0000256" key="3">
    <source>
        <dbReference type="ARBA" id="ARBA00023002"/>
    </source>
</evidence>
<feature type="binding site" evidence="6">
    <location>
        <position position="232"/>
    </location>
    <ligand>
        <name>FMN</name>
        <dbReference type="ChEBI" id="CHEBI:58210"/>
    </ligand>
</feature>
<dbReference type="PANTHER" id="PTHR30011">
    <property type="entry name" value="ALKANESULFONATE MONOOXYGENASE-RELATED"/>
    <property type="match status" value="1"/>
</dbReference>
<dbReference type="EMBL" id="PDJI01000004">
    <property type="protein sequence ID" value="PFG39496.1"/>
    <property type="molecule type" value="Genomic_DNA"/>
</dbReference>
<proteinExistence type="inferred from homology"/>
<gene>
    <name evidence="9" type="ORF">ATJ97_2002</name>
</gene>
<dbReference type="Pfam" id="PF00296">
    <property type="entry name" value="Bac_luciferase"/>
    <property type="match status" value="1"/>
</dbReference>
<keyword evidence="10" id="KW-1185">Reference proteome</keyword>
<organism evidence="9 10">
    <name type="scientific">Georgenia soli</name>
    <dbReference type="NCBI Taxonomy" id="638953"/>
    <lineage>
        <taxon>Bacteria</taxon>
        <taxon>Bacillati</taxon>
        <taxon>Actinomycetota</taxon>
        <taxon>Actinomycetes</taxon>
        <taxon>Micrococcales</taxon>
        <taxon>Bogoriellaceae</taxon>
        <taxon>Georgenia</taxon>
    </lineage>
</organism>
<evidence type="ECO:0000256" key="5">
    <source>
        <dbReference type="ARBA" id="ARBA00033748"/>
    </source>
</evidence>
<name>A0A2A9ELL6_9MICO</name>
<feature type="domain" description="Luciferase-like" evidence="8">
    <location>
        <begin position="40"/>
        <end position="397"/>
    </location>
</feature>
<dbReference type="InterPro" id="IPR036661">
    <property type="entry name" value="Luciferase-like_sf"/>
</dbReference>
<evidence type="ECO:0000256" key="1">
    <source>
        <dbReference type="ARBA" id="ARBA00022630"/>
    </source>
</evidence>
<dbReference type="Gene3D" id="3.20.20.30">
    <property type="entry name" value="Luciferase-like domain"/>
    <property type="match status" value="1"/>
</dbReference>
<sequence length="447" mass="48189">MRSAADQMSLVAMVQAPTSQYAENWRHPLARTDWLDAGFYTDLARTLERGCFDMMFLPDALAVPEDHAGDYATTVRTGGKGAIYLDPVVVASAAAAVTTHLGLGATMSTTFVPPYAIARTMLSLDHLSGGRTAWNIVTSTTDAEARNLGLPAMPPKGERYDHADRVVRTVLDLWETWAPDALVLDADARLFADPSRIRRVPVPSDGPPLSRGPITLPSSPQGRPVLMQAGASERGRAFAARWAEVVFVVADGPEAMREVRTDLRRRAAALGRDPDALRVLPAVQPVVGATDAGARDRLAELESFLDEAQILTVLGRLLHADPTGLDPDGSAVALVEAHRGATGSDGFEEMLLRAARAEDLTVRELAARQAMSQLKPQPTGSPATVADYLCELFESGAADGFVVMSALYPSSLEEFVDAVVPELQRRGRFRRAYEHRTLRGRLTASGL</sequence>
<dbReference type="GO" id="GO:0016705">
    <property type="term" value="F:oxidoreductase activity, acting on paired donors, with incorporation or reduction of molecular oxygen"/>
    <property type="evidence" value="ECO:0007669"/>
    <property type="project" value="InterPro"/>
</dbReference>
<dbReference type="GO" id="GO:0004497">
    <property type="term" value="F:monooxygenase activity"/>
    <property type="evidence" value="ECO:0007669"/>
    <property type="project" value="UniProtKB-KW"/>
</dbReference>
<dbReference type="SUPFAM" id="SSF51679">
    <property type="entry name" value="Bacterial luciferase-like"/>
    <property type="match status" value="1"/>
</dbReference>
<evidence type="ECO:0000256" key="4">
    <source>
        <dbReference type="ARBA" id="ARBA00023033"/>
    </source>
</evidence>
<feature type="region of interest" description="Disordered" evidence="7">
    <location>
        <begin position="201"/>
        <end position="222"/>
    </location>
</feature>